<sequence>MFGVIVSGRPVLTDSHAITPNQLAFSIPTSPPFSHIVVFLLPGAQLPADAAAAVYVQIPPSTDFTLLGALAADKQSAIFKLSGVGGSMSNQSGAGGAATDDVMVDEATGAADRQQAAGPPVTLGISIEPAQQVAAALAAKGQSRTGPGAGLTGSELVKQQPGMAHRSSVPTKVLAQRIIANAFNFLASFAGNTGPSGAEVVPLKSFQDWWAKFEKKVELDPGFLEREEG</sequence>
<dbReference type="AlphaFoldDB" id="A0A6A6P5H1"/>
<dbReference type="InterPro" id="IPR031318">
    <property type="entry name" value="OPI10"/>
</dbReference>
<proteinExistence type="inferred from homology"/>
<name>A0A6A6P5H1_9PEZI</name>
<accession>A0A6A6P5H1</accession>
<reference evidence="4" key="1">
    <citation type="journal article" date="2020" name="Stud. Mycol.">
        <title>101 Dothideomycetes genomes: a test case for predicting lifestyles and emergence of pathogens.</title>
        <authorList>
            <person name="Haridas S."/>
            <person name="Albert R."/>
            <person name="Binder M."/>
            <person name="Bloem J."/>
            <person name="Labutti K."/>
            <person name="Salamov A."/>
            <person name="Andreopoulos B."/>
            <person name="Baker S."/>
            <person name="Barry K."/>
            <person name="Bills G."/>
            <person name="Bluhm B."/>
            <person name="Cannon C."/>
            <person name="Castanera R."/>
            <person name="Culley D."/>
            <person name="Daum C."/>
            <person name="Ezra D."/>
            <person name="Gonzalez J."/>
            <person name="Henrissat B."/>
            <person name="Kuo A."/>
            <person name="Liang C."/>
            <person name="Lipzen A."/>
            <person name="Lutzoni F."/>
            <person name="Magnuson J."/>
            <person name="Mondo S."/>
            <person name="Nolan M."/>
            <person name="Ohm R."/>
            <person name="Pangilinan J."/>
            <person name="Park H.-J."/>
            <person name="Ramirez L."/>
            <person name="Alfaro M."/>
            <person name="Sun H."/>
            <person name="Tritt A."/>
            <person name="Yoshinaga Y."/>
            <person name="Zwiers L.-H."/>
            <person name="Turgeon B."/>
            <person name="Goodwin S."/>
            <person name="Spatafora J."/>
            <person name="Crous P."/>
            <person name="Grigoriev I."/>
        </authorList>
    </citation>
    <scope>NUCLEOTIDE SEQUENCE</scope>
    <source>
        <strain evidence="4">ATCC 16933</strain>
    </source>
</reference>
<comment type="similarity">
    <text evidence="1">Belongs to the OPI10 family.</text>
</comment>
<gene>
    <name evidence="4" type="ORF">BDY21DRAFT_370694</name>
</gene>
<organism evidence="4 5">
    <name type="scientific">Lineolata rhizophorae</name>
    <dbReference type="NCBI Taxonomy" id="578093"/>
    <lineage>
        <taxon>Eukaryota</taxon>
        <taxon>Fungi</taxon>
        <taxon>Dikarya</taxon>
        <taxon>Ascomycota</taxon>
        <taxon>Pezizomycotina</taxon>
        <taxon>Dothideomycetes</taxon>
        <taxon>Dothideomycetes incertae sedis</taxon>
        <taxon>Lineolatales</taxon>
        <taxon>Lineolataceae</taxon>
        <taxon>Lineolata</taxon>
    </lineage>
</organism>
<dbReference type="Pfam" id="PF21057">
    <property type="entry name" value="Hikeshi-like_C"/>
    <property type="match status" value="1"/>
</dbReference>
<dbReference type="GO" id="GO:0005634">
    <property type="term" value="C:nucleus"/>
    <property type="evidence" value="ECO:0007669"/>
    <property type="project" value="TreeGrafter"/>
</dbReference>
<dbReference type="Pfam" id="PF05603">
    <property type="entry name" value="Hikeshi-like_N"/>
    <property type="match status" value="1"/>
</dbReference>
<feature type="domain" description="Hikeshi-like C-terminal" evidence="3">
    <location>
        <begin position="170"/>
        <end position="226"/>
    </location>
</feature>
<dbReference type="GO" id="GO:0005829">
    <property type="term" value="C:cytosol"/>
    <property type="evidence" value="ECO:0007669"/>
    <property type="project" value="TreeGrafter"/>
</dbReference>
<dbReference type="EMBL" id="MU001676">
    <property type="protein sequence ID" value="KAF2459246.1"/>
    <property type="molecule type" value="Genomic_DNA"/>
</dbReference>
<protein>
    <submittedName>
        <fullName evidence="4">Uncharacterized protein</fullName>
    </submittedName>
</protein>
<evidence type="ECO:0000259" key="2">
    <source>
        <dbReference type="Pfam" id="PF05603"/>
    </source>
</evidence>
<evidence type="ECO:0000259" key="3">
    <source>
        <dbReference type="Pfam" id="PF21057"/>
    </source>
</evidence>
<evidence type="ECO:0000256" key="1">
    <source>
        <dbReference type="ARBA" id="ARBA00006623"/>
    </source>
</evidence>
<dbReference type="PANTHER" id="PTHR12925:SF0">
    <property type="entry name" value="PROTEIN HIKESHI"/>
    <property type="match status" value="1"/>
</dbReference>
<evidence type="ECO:0000313" key="4">
    <source>
        <dbReference type="EMBL" id="KAF2459246.1"/>
    </source>
</evidence>
<dbReference type="InterPro" id="IPR008493">
    <property type="entry name" value="Hikeshi-like_N"/>
</dbReference>
<dbReference type="PANTHER" id="PTHR12925">
    <property type="entry name" value="HIKESHI FAMILY MEMBER"/>
    <property type="match status" value="1"/>
</dbReference>
<evidence type="ECO:0000313" key="5">
    <source>
        <dbReference type="Proteomes" id="UP000799766"/>
    </source>
</evidence>
<dbReference type="Proteomes" id="UP000799766">
    <property type="component" value="Unassembled WGS sequence"/>
</dbReference>
<dbReference type="OrthoDB" id="10248398at2759"/>
<keyword evidence="5" id="KW-1185">Reference proteome</keyword>
<dbReference type="GO" id="GO:0006606">
    <property type="term" value="P:protein import into nucleus"/>
    <property type="evidence" value="ECO:0007669"/>
    <property type="project" value="TreeGrafter"/>
</dbReference>
<dbReference type="InterPro" id="IPR048364">
    <property type="entry name" value="Hikeshi-like_C"/>
</dbReference>
<dbReference type="GO" id="GO:0061608">
    <property type="term" value="F:nuclear import signal receptor activity"/>
    <property type="evidence" value="ECO:0007669"/>
    <property type="project" value="TreeGrafter"/>
</dbReference>
<feature type="domain" description="Hikeshi-like N-terminal" evidence="2">
    <location>
        <begin position="5"/>
        <end position="142"/>
    </location>
</feature>